<dbReference type="GO" id="GO:0006950">
    <property type="term" value="P:response to stress"/>
    <property type="evidence" value="ECO:0007669"/>
    <property type="project" value="UniProtKB-ARBA"/>
</dbReference>
<feature type="compositionally biased region" description="Basic and acidic residues" evidence="22">
    <location>
        <begin position="1498"/>
        <end position="1523"/>
    </location>
</feature>
<comment type="similarity">
    <text evidence="2">In the N-terminal section; belongs to the leguminous lectin family.</text>
</comment>
<dbReference type="InterPro" id="IPR024788">
    <property type="entry name" value="Malectin-like_Carb-bd_dom"/>
</dbReference>
<proteinExistence type="inferred from homology"/>
<dbReference type="Gramene" id="RZC76535">
    <property type="protein sequence ID" value="RZC76535"/>
    <property type="gene ID" value="C5167_000676"/>
</dbReference>
<dbReference type="Gene3D" id="3.80.10.10">
    <property type="entry name" value="Ribonuclease Inhibitor"/>
    <property type="match status" value="1"/>
</dbReference>
<keyword evidence="8" id="KW-0808">Transferase</keyword>
<dbReference type="FunFam" id="2.60.120.200:FF:000141">
    <property type="entry name" value="L-type lectin-domain containing receptor kinase VIII.1"/>
    <property type="match status" value="1"/>
</dbReference>
<evidence type="ECO:0000256" key="8">
    <source>
        <dbReference type="ARBA" id="ARBA00022679"/>
    </source>
</evidence>
<comment type="subcellular location">
    <subcellularLocation>
        <location evidence="1">Cell membrane</location>
        <topology evidence="1">Single-pass type I membrane protein</topology>
    </subcellularLocation>
</comment>
<feature type="region of interest" description="Disordered" evidence="22">
    <location>
        <begin position="1435"/>
        <end position="1523"/>
    </location>
</feature>
<evidence type="ECO:0000256" key="7">
    <source>
        <dbReference type="ARBA" id="ARBA00022614"/>
    </source>
</evidence>
<feature type="region of interest" description="Disordered" evidence="22">
    <location>
        <begin position="263"/>
        <end position="295"/>
    </location>
</feature>
<evidence type="ECO:0000256" key="2">
    <source>
        <dbReference type="ARBA" id="ARBA00008536"/>
    </source>
</evidence>
<evidence type="ECO:0000256" key="16">
    <source>
        <dbReference type="ARBA" id="ARBA00022989"/>
    </source>
</evidence>
<dbReference type="Gene3D" id="2.60.120.200">
    <property type="match status" value="1"/>
</dbReference>
<keyword evidence="18" id="KW-0675">Receptor</keyword>
<evidence type="ECO:0000256" key="21">
    <source>
        <dbReference type="PROSITE-ProRule" id="PRU10141"/>
    </source>
</evidence>
<dbReference type="Gene3D" id="1.10.510.10">
    <property type="entry name" value="Transferase(Phosphotransferase) domain 1"/>
    <property type="match status" value="1"/>
</dbReference>
<keyword evidence="19" id="KW-0325">Glycoprotein</keyword>
<dbReference type="PANTHER" id="PTHR45631">
    <property type="entry name" value="OS07G0107800 PROTEIN-RELATED"/>
    <property type="match status" value="1"/>
</dbReference>
<keyword evidence="6" id="KW-0723">Serine/threonine-protein kinase</keyword>
<feature type="transmembrane region" description="Helical" evidence="23">
    <location>
        <begin position="1403"/>
        <end position="1429"/>
    </location>
</feature>
<dbReference type="Pfam" id="PF00560">
    <property type="entry name" value="LRR_1"/>
    <property type="match status" value="2"/>
</dbReference>
<dbReference type="FunFam" id="3.30.200.20:FF:000372">
    <property type="entry name" value="L-type lectin-domain containing receptor kinase VIII.1"/>
    <property type="match status" value="1"/>
</dbReference>
<dbReference type="Pfam" id="PF00069">
    <property type="entry name" value="Pkinase"/>
    <property type="match status" value="1"/>
</dbReference>
<name>A0A4Y7KX78_PAPSO</name>
<accession>A0A4Y7KX78</accession>
<evidence type="ECO:0000313" key="27">
    <source>
        <dbReference type="Proteomes" id="UP000316621"/>
    </source>
</evidence>
<evidence type="ECO:0000256" key="22">
    <source>
        <dbReference type="SAM" id="MobiDB-lite"/>
    </source>
</evidence>
<evidence type="ECO:0000256" key="19">
    <source>
        <dbReference type="ARBA" id="ARBA00023180"/>
    </source>
</evidence>
<evidence type="ECO:0000256" key="20">
    <source>
        <dbReference type="ARBA" id="ARBA00023277"/>
    </source>
</evidence>
<keyword evidence="16 23" id="KW-1133">Transmembrane helix</keyword>
<feature type="domain" description="Protein kinase" evidence="25">
    <location>
        <begin position="376"/>
        <end position="651"/>
    </location>
</feature>
<evidence type="ECO:0000256" key="3">
    <source>
        <dbReference type="ARBA" id="ARBA00010217"/>
    </source>
</evidence>
<evidence type="ECO:0000256" key="1">
    <source>
        <dbReference type="ARBA" id="ARBA00004251"/>
    </source>
</evidence>
<dbReference type="InterPro" id="IPR001220">
    <property type="entry name" value="Legume_lectin_dom"/>
</dbReference>
<evidence type="ECO:0000256" key="4">
    <source>
        <dbReference type="ARBA" id="ARBA00012513"/>
    </source>
</evidence>
<dbReference type="OMA" id="GNHEETH"/>
<evidence type="ECO:0000256" key="6">
    <source>
        <dbReference type="ARBA" id="ARBA00022527"/>
    </source>
</evidence>
<keyword evidence="27" id="KW-1185">Reference proteome</keyword>
<feature type="transmembrane region" description="Helical" evidence="23">
    <location>
        <begin position="891"/>
        <end position="907"/>
    </location>
</feature>
<keyword evidence="12" id="KW-0677">Repeat</keyword>
<dbReference type="InterPro" id="IPR032675">
    <property type="entry name" value="LRR_dom_sf"/>
</dbReference>
<keyword evidence="9 23" id="KW-0812">Transmembrane</keyword>
<keyword evidence="15 21" id="KW-0067">ATP-binding</keyword>
<dbReference type="PANTHER" id="PTHR45631:SF68">
    <property type="entry name" value="REPEAT FAMILY PROTEIN, PUTATIVE, EXPRESSED-RELATED"/>
    <property type="match status" value="1"/>
</dbReference>
<gene>
    <name evidence="26" type="ORF">C5167_000676</name>
</gene>
<evidence type="ECO:0000256" key="11">
    <source>
        <dbReference type="ARBA" id="ARBA00022734"/>
    </source>
</evidence>
<dbReference type="SMART" id="SM00220">
    <property type="entry name" value="S_TKc"/>
    <property type="match status" value="1"/>
</dbReference>
<evidence type="ECO:0000256" key="15">
    <source>
        <dbReference type="ARBA" id="ARBA00022840"/>
    </source>
</evidence>
<sequence>MVKYSILLLLVLFFIVDGEKTEFDFGNLSLKSLKLLGDAHLNNGTVRLTRDLSVPNSGSGRLLYSKPIRFRKKQGGTQQILTSFSTFFTFSITNLNPSSVGAGLAFMISSGDETTGKSGGFLGLEDDTSDDKGGFVGVEFDTLMDLQFEDVNGNHVGLDLNSLISAKVVDLDTVGIHLKSGNSVNSWIDYDGLARLLNVSVSYSNIRPKTPLFSFPVDLNRFVEDYMFVGFSASTQGSTEVHNIEWWSFKSSFDTFSESAVAPSSPSAGGDHVGNVTSSTAPSSAISVAPTSGGSVPSYKNPGNIGNSSLRTKSMLIAGVITIGVLFLIMVACLLIWVVTKRIKFREKAADSISLEIVKTPKEFSYKDLKSATNCFNSSRIIGHGAFGTVYKGVMPETGSMIAVKRCRHSGGQGKAEFLSELSIIGTLRHRNLVTLQGWCHEKGEILLVYDFMPNGSLDKALFEAKFPLPWPSRKRVLMGVASALAYLHEECESQVIHRDIKASNIMLDEFFNARVGDFGLAKQIEHDKSPDATIAAGTMGYLAPEYLLTGRATDKTDVFSYGAVVLEVITGRRPIERDVGKIGGVGGSTSLVEFVWNLHREGRLLEAVDARIRGEFDEEEMLKVLLIGLNCSNPDPVARPTMRCVVQMFLGEAQVPIVPKTKPSLCFSTTHLLLSLQDSVSDCNEMITISTSSSSDNNGFMELETHLQICLCLACDYWGGVRPGATGMEHYESKMIYPISFSPMNLVMLLTALRKMVLVLVDVQNILETLGAGHVGRVKLSRRYHQALEASISGNFRDKLLMHISSISFARGTASMTTQPLPSLSVKLIQTYDGYSYSGNPDLDKEGSKRYSTSIIVLLLAVVILFVLCRKRKGKSTSREKGLKLNLLQLLLTAASIPGLAGFVSLNCGGEEDSTDIIGLEWKSDNQFPFGERATISVPNELRKQYMSVRYFPADARKYCYTLNVKRKTRYLIRTTFLYGNFDNGNVYPTFDISLGATHWSTIVISDANTIEVRELIILANSPTISVCLSNATTGQPFISTIELRQFNGAIYYTHGQENEFFLSVSARINFGALTQDPIRYPDDPFDRLWESDSLQKPNYLINVAPGTKKVSTNTPINVDRDERPPEKVMQTAVVGTTGSLTYRLNLDGFPGFGWAVFYFAEIEDLSPKDTRKFSLVIPGMPGVSKTTIDIQENAKGKFQLYEKEFTNISLPLVFNFKFGKASGSTRGPLLNAMEINKHLKINPGSIDATVMASLASHHSSADWAKEGGDPCLPVPWSWVQCNSDPQPKIISITLSKKNLTGNIPLELTKLQGLVELWLDGNSLTGRIPDFTACTDLRIIHLENNLLTGEIPSSLTNLPKLEELYLQGNMLSGTIPSDLLENQKLVFNYSGNHDLNKEGSNWHGLSIVIGVSVGVALLLLAVVIISLLRMKSKGKSTPRENMGLDQGTPHSQHVHQDEPRRSRGSASRGAPHIVGKVESSNDEVDVPRQARDQGAPRTREQSKRARAGKTRDRGRGNIKALEQERPVVGLKLKTLGPV</sequence>
<evidence type="ECO:0000259" key="25">
    <source>
        <dbReference type="PROSITE" id="PS50011"/>
    </source>
</evidence>
<keyword evidence="11" id="KW-0430">Lectin</keyword>
<evidence type="ECO:0000256" key="12">
    <source>
        <dbReference type="ARBA" id="ARBA00022737"/>
    </source>
</evidence>
<dbReference type="SUPFAM" id="SSF56112">
    <property type="entry name" value="Protein kinase-like (PK-like)"/>
    <property type="match status" value="1"/>
</dbReference>
<dbReference type="GO" id="GO:0004674">
    <property type="term" value="F:protein serine/threonine kinase activity"/>
    <property type="evidence" value="ECO:0007669"/>
    <property type="project" value="UniProtKB-KW"/>
</dbReference>
<dbReference type="GO" id="GO:0030246">
    <property type="term" value="F:carbohydrate binding"/>
    <property type="evidence" value="ECO:0007669"/>
    <property type="project" value="UniProtKB-KW"/>
</dbReference>
<evidence type="ECO:0000256" key="9">
    <source>
        <dbReference type="ARBA" id="ARBA00022692"/>
    </source>
</evidence>
<keyword evidence="10 24" id="KW-0732">Signal</keyword>
<dbReference type="InterPro" id="IPR013320">
    <property type="entry name" value="ConA-like_dom_sf"/>
</dbReference>
<feature type="signal peptide" evidence="24">
    <location>
        <begin position="1"/>
        <end position="18"/>
    </location>
</feature>
<evidence type="ECO:0000256" key="10">
    <source>
        <dbReference type="ARBA" id="ARBA00022729"/>
    </source>
</evidence>
<dbReference type="InterPro" id="IPR011009">
    <property type="entry name" value="Kinase-like_dom_sf"/>
</dbReference>
<keyword evidence="5" id="KW-1003">Cell membrane</keyword>
<keyword evidence="14" id="KW-0418">Kinase</keyword>
<reference evidence="26 27" key="1">
    <citation type="journal article" date="2018" name="Science">
        <title>The opium poppy genome and morphinan production.</title>
        <authorList>
            <person name="Guo L."/>
            <person name="Winzer T."/>
            <person name="Yang X."/>
            <person name="Li Y."/>
            <person name="Ning Z."/>
            <person name="He Z."/>
            <person name="Teodor R."/>
            <person name="Lu Y."/>
            <person name="Bowser T.A."/>
            <person name="Graham I.A."/>
            <person name="Ye K."/>
        </authorList>
    </citation>
    <scope>NUCLEOTIDE SEQUENCE [LARGE SCALE GENOMIC DNA]</scope>
    <source>
        <strain evidence="27">cv. HN1</strain>
        <tissue evidence="26">Leaves</tissue>
    </source>
</reference>
<dbReference type="FunFam" id="1.10.510.10:FF:000342">
    <property type="entry name" value="L-type lectin-domain containing receptor kinase VIII.1"/>
    <property type="match status" value="1"/>
</dbReference>
<evidence type="ECO:0000256" key="5">
    <source>
        <dbReference type="ARBA" id="ARBA00022475"/>
    </source>
</evidence>
<dbReference type="PROSITE" id="PS00107">
    <property type="entry name" value="PROTEIN_KINASE_ATP"/>
    <property type="match status" value="1"/>
</dbReference>
<dbReference type="EC" id="2.7.11.1" evidence="4"/>
<dbReference type="GO" id="GO:0005524">
    <property type="term" value="F:ATP binding"/>
    <property type="evidence" value="ECO:0007669"/>
    <property type="project" value="UniProtKB-UniRule"/>
</dbReference>
<feature type="transmembrane region" description="Helical" evidence="23">
    <location>
        <begin position="852"/>
        <end position="870"/>
    </location>
</feature>
<feature type="transmembrane region" description="Helical" evidence="23">
    <location>
        <begin position="736"/>
        <end position="754"/>
    </location>
</feature>
<dbReference type="InterPro" id="IPR017441">
    <property type="entry name" value="Protein_kinase_ATP_BS"/>
</dbReference>
<dbReference type="CDD" id="cd06899">
    <property type="entry name" value="lectin_legume_LecRK_Arcelin_ConA"/>
    <property type="match status" value="1"/>
</dbReference>
<dbReference type="Pfam" id="PF00139">
    <property type="entry name" value="Lectin_legB"/>
    <property type="match status" value="1"/>
</dbReference>
<dbReference type="Pfam" id="PF05691">
    <property type="entry name" value="Raffinose_syn"/>
    <property type="match status" value="1"/>
</dbReference>
<dbReference type="InterPro" id="IPR008271">
    <property type="entry name" value="Ser/Thr_kinase_AS"/>
</dbReference>
<feature type="binding site" evidence="21">
    <location>
        <position position="405"/>
    </location>
    <ligand>
        <name>ATP</name>
        <dbReference type="ChEBI" id="CHEBI:30616"/>
    </ligand>
</feature>
<keyword evidence="20" id="KW-0119">Carbohydrate metabolism</keyword>
<dbReference type="InterPro" id="IPR000719">
    <property type="entry name" value="Prot_kinase_dom"/>
</dbReference>
<dbReference type="PROSITE" id="PS00108">
    <property type="entry name" value="PROTEIN_KINASE_ST"/>
    <property type="match status" value="1"/>
</dbReference>
<evidence type="ECO:0000256" key="13">
    <source>
        <dbReference type="ARBA" id="ARBA00022741"/>
    </source>
</evidence>
<dbReference type="Pfam" id="PF12819">
    <property type="entry name" value="Malectin_like"/>
    <property type="match status" value="1"/>
</dbReference>
<evidence type="ECO:0000256" key="17">
    <source>
        <dbReference type="ARBA" id="ARBA00023136"/>
    </source>
</evidence>
<dbReference type="SUPFAM" id="SSF49899">
    <property type="entry name" value="Concanavalin A-like lectins/glucanases"/>
    <property type="match status" value="1"/>
</dbReference>
<feature type="chain" id="PRO_5021284136" description="non-specific serine/threonine protein kinase" evidence="24">
    <location>
        <begin position="19"/>
        <end position="1539"/>
    </location>
</feature>
<keyword evidence="7" id="KW-0433">Leucine-rich repeat</keyword>
<dbReference type="Proteomes" id="UP000316621">
    <property type="component" value="Chromosome 9"/>
</dbReference>
<keyword evidence="13 21" id="KW-0547">Nucleotide-binding</keyword>
<organism evidence="26 27">
    <name type="scientific">Papaver somniferum</name>
    <name type="common">Opium poppy</name>
    <dbReference type="NCBI Taxonomy" id="3469"/>
    <lineage>
        <taxon>Eukaryota</taxon>
        <taxon>Viridiplantae</taxon>
        <taxon>Streptophyta</taxon>
        <taxon>Embryophyta</taxon>
        <taxon>Tracheophyta</taxon>
        <taxon>Spermatophyta</taxon>
        <taxon>Magnoliopsida</taxon>
        <taxon>Ranunculales</taxon>
        <taxon>Papaveraceae</taxon>
        <taxon>Papaveroideae</taxon>
        <taxon>Papaver</taxon>
    </lineage>
</organism>
<evidence type="ECO:0000256" key="24">
    <source>
        <dbReference type="SAM" id="SignalP"/>
    </source>
</evidence>
<evidence type="ECO:0000256" key="14">
    <source>
        <dbReference type="ARBA" id="ARBA00022777"/>
    </source>
</evidence>
<dbReference type="PROSITE" id="PS50011">
    <property type="entry name" value="PROTEIN_KINASE_DOM"/>
    <property type="match status" value="1"/>
</dbReference>
<keyword evidence="17 23" id="KW-0472">Membrane</keyword>
<dbReference type="CDD" id="cd14066">
    <property type="entry name" value="STKc_IRAK"/>
    <property type="match status" value="1"/>
</dbReference>
<protein>
    <recommendedName>
        <fullName evidence="4">non-specific serine/threonine protein kinase</fullName>
        <ecNumber evidence="4">2.7.11.1</ecNumber>
    </recommendedName>
</protein>
<feature type="compositionally biased region" description="Polar residues" evidence="22">
    <location>
        <begin position="275"/>
        <end position="295"/>
    </location>
</feature>
<dbReference type="SUPFAM" id="SSF52058">
    <property type="entry name" value="L domain-like"/>
    <property type="match status" value="1"/>
</dbReference>
<dbReference type="GO" id="GO:0005886">
    <property type="term" value="C:plasma membrane"/>
    <property type="evidence" value="ECO:0007669"/>
    <property type="project" value="UniProtKB-SubCell"/>
</dbReference>
<dbReference type="EMBL" id="CM010723">
    <property type="protein sequence ID" value="RZC76535.1"/>
    <property type="molecule type" value="Genomic_DNA"/>
</dbReference>
<dbReference type="FunFam" id="3.80.10.10:FF:001357">
    <property type="entry name" value="Leucine-rich repeat protein kinase family protein"/>
    <property type="match status" value="1"/>
</dbReference>
<dbReference type="InterPro" id="IPR001611">
    <property type="entry name" value="Leu-rich_rpt"/>
</dbReference>
<feature type="transmembrane region" description="Helical" evidence="23">
    <location>
        <begin position="315"/>
        <end position="339"/>
    </location>
</feature>
<evidence type="ECO:0000256" key="23">
    <source>
        <dbReference type="SAM" id="Phobius"/>
    </source>
</evidence>
<evidence type="ECO:0000256" key="18">
    <source>
        <dbReference type="ARBA" id="ARBA00023170"/>
    </source>
</evidence>
<evidence type="ECO:0000313" key="26">
    <source>
        <dbReference type="EMBL" id="RZC76535.1"/>
    </source>
</evidence>
<dbReference type="Gene3D" id="3.30.200.20">
    <property type="entry name" value="Phosphorylase Kinase, domain 1"/>
    <property type="match status" value="1"/>
</dbReference>
<dbReference type="InterPro" id="IPR008811">
    <property type="entry name" value="Glycosyl_hydrolases_36"/>
</dbReference>
<comment type="similarity">
    <text evidence="3">In the C-terminal section; belongs to the protein kinase superfamily. Ser/Thr protein kinase family.</text>
</comment>